<feature type="region of interest" description="Disordered" evidence="2">
    <location>
        <begin position="269"/>
        <end position="328"/>
    </location>
</feature>
<feature type="compositionally biased region" description="Gly residues" evidence="2">
    <location>
        <begin position="355"/>
        <end position="365"/>
    </location>
</feature>
<protein>
    <submittedName>
        <fullName evidence="3">Uncharacterized protein</fullName>
    </submittedName>
</protein>
<evidence type="ECO:0000313" key="3">
    <source>
        <dbReference type="EMBL" id="GBG32426.1"/>
    </source>
</evidence>
<dbReference type="InParanoid" id="A0A2R5GNG0"/>
<feature type="region of interest" description="Disordered" evidence="2">
    <location>
        <begin position="103"/>
        <end position="136"/>
    </location>
</feature>
<evidence type="ECO:0000256" key="1">
    <source>
        <dbReference type="ARBA" id="ARBA00006405"/>
    </source>
</evidence>
<dbReference type="EMBL" id="BEYU01000122">
    <property type="protein sequence ID" value="GBG32426.1"/>
    <property type="molecule type" value="Genomic_DNA"/>
</dbReference>
<dbReference type="PANTHER" id="PTHR13266">
    <property type="entry name" value="PROTEASOME INHIBITOR"/>
    <property type="match status" value="1"/>
</dbReference>
<name>A0A2R5GNG0_9STRA</name>
<evidence type="ECO:0000313" key="4">
    <source>
        <dbReference type="Proteomes" id="UP000241890"/>
    </source>
</evidence>
<keyword evidence="4" id="KW-1185">Reference proteome</keyword>
<comment type="caution">
    <text evidence="3">The sequence shown here is derived from an EMBL/GenBank/DDBJ whole genome shotgun (WGS) entry which is preliminary data.</text>
</comment>
<dbReference type="Proteomes" id="UP000241890">
    <property type="component" value="Unassembled WGS sequence"/>
</dbReference>
<dbReference type="GO" id="GO:0004866">
    <property type="term" value="F:endopeptidase inhibitor activity"/>
    <property type="evidence" value="ECO:0007669"/>
    <property type="project" value="InterPro"/>
</dbReference>
<feature type="compositionally biased region" description="Gly residues" evidence="2">
    <location>
        <begin position="393"/>
        <end position="412"/>
    </location>
</feature>
<dbReference type="GO" id="GO:0043161">
    <property type="term" value="P:proteasome-mediated ubiquitin-dependent protein catabolic process"/>
    <property type="evidence" value="ECO:0007669"/>
    <property type="project" value="InterPro"/>
</dbReference>
<reference evidence="3 4" key="1">
    <citation type="submission" date="2017-12" db="EMBL/GenBank/DDBJ databases">
        <title>Sequencing, de novo assembly and annotation of complete genome of a new Thraustochytrid species, strain FCC1311.</title>
        <authorList>
            <person name="Sedici K."/>
            <person name="Godart F."/>
            <person name="Aiese Cigliano R."/>
            <person name="Sanseverino W."/>
            <person name="Barakat M."/>
            <person name="Ortet P."/>
            <person name="Marechal E."/>
            <person name="Cagnac O."/>
            <person name="Amato A."/>
        </authorList>
    </citation>
    <scope>NUCLEOTIDE SEQUENCE [LARGE SCALE GENOMIC DNA]</scope>
</reference>
<gene>
    <name evidence="3" type="ORF">FCC1311_086512</name>
</gene>
<dbReference type="Gene3D" id="3.40.1000.30">
    <property type="match status" value="1"/>
</dbReference>
<feature type="compositionally biased region" description="Acidic residues" evidence="2">
    <location>
        <begin position="109"/>
        <end position="123"/>
    </location>
</feature>
<feature type="compositionally biased region" description="Polar residues" evidence="2">
    <location>
        <begin position="127"/>
        <end position="136"/>
    </location>
</feature>
<proteinExistence type="inferred from homology"/>
<organism evidence="3 4">
    <name type="scientific">Hondaea fermentalgiana</name>
    <dbReference type="NCBI Taxonomy" id="2315210"/>
    <lineage>
        <taxon>Eukaryota</taxon>
        <taxon>Sar</taxon>
        <taxon>Stramenopiles</taxon>
        <taxon>Bigyra</taxon>
        <taxon>Labyrinthulomycetes</taxon>
        <taxon>Thraustochytrida</taxon>
        <taxon>Thraustochytriidae</taxon>
        <taxon>Hondaea</taxon>
    </lineage>
</organism>
<evidence type="ECO:0000256" key="2">
    <source>
        <dbReference type="SAM" id="MobiDB-lite"/>
    </source>
</evidence>
<feature type="compositionally biased region" description="Basic and acidic residues" evidence="2">
    <location>
        <begin position="275"/>
        <end position="292"/>
    </location>
</feature>
<feature type="compositionally biased region" description="Low complexity" evidence="2">
    <location>
        <begin position="413"/>
        <end position="429"/>
    </location>
</feature>
<dbReference type="GO" id="GO:0070628">
    <property type="term" value="F:proteasome binding"/>
    <property type="evidence" value="ECO:0007669"/>
    <property type="project" value="InterPro"/>
</dbReference>
<accession>A0A2R5GNG0</accession>
<dbReference type="AlphaFoldDB" id="A0A2R5GNG0"/>
<dbReference type="InterPro" id="IPR045128">
    <property type="entry name" value="PI31-like"/>
</dbReference>
<feature type="region of interest" description="Disordered" evidence="2">
    <location>
        <begin position="354"/>
        <end position="459"/>
    </location>
</feature>
<dbReference type="PANTHER" id="PTHR13266:SF1">
    <property type="entry name" value="PROTEASOME INHIBITOR PI31 SUBUNIT"/>
    <property type="match status" value="1"/>
</dbReference>
<comment type="similarity">
    <text evidence="1">Belongs to the proteasome inhibitor PI31 family.</text>
</comment>
<sequence>MSGSSWTPSTWADVAAVGTVCRTGAESEELSSARGFVETLSAQHGEQEMRKEVEAAAKKVLGSLGHLALCDVAKLSKPSDVLMAAVHIIVLGSAEALRVDMKPSGTAHDDEDDEDDEDNDEDDAPKNGNSAWSSDANWPEVFPDGWLVDRPRSYSIRYNLSSSEAARQAKLEGKTFVLKGVLMSGSSLLVSAMLEGTGVDADPVSAALRVSDFVAGAGRSAVDAAREDGRLGLCGLITAASALQLGEVVRSEVLRPLLGKLIPAEDAYVSTESQESNRDNGERGSGRARADLRVPLQGRDPRRSGGFGMRGGRELVPPGPMGGPGGFGDDLLPGGGLGQGGMLFGPGNAAFDGRFGPGGGFGGPGPDYDDDDGMGGFPPGVPPGARFDPFGPPGIGGPGGGGRGPGPFGPGGSRSSRSSHSSRGSRASGSRGGPGRTTFPGEPDPDHMRPPFGSDDMFS</sequence>